<dbReference type="Gene3D" id="3.40.50.1820">
    <property type="entry name" value="alpha/beta hydrolase"/>
    <property type="match status" value="1"/>
</dbReference>
<dbReference type="InterPro" id="IPR033140">
    <property type="entry name" value="Lipase_GDXG_put_SER_AS"/>
</dbReference>
<dbReference type="eggNOG" id="COG0657">
    <property type="taxonomic scope" value="Bacteria"/>
</dbReference>
<dbReference type="GO" id="GO:0004806">
    <property type="term" value="F:triacylglycerol lipase activity"/>
    <property type="evidence" value="ECO:0007669"/>
    <property type="project" value="TreeGrafter"/>
</dbReference>
<reference evidence="5 6" key="1">
    <citation type="submission" date="2016-04" db="EMBL/GenBank/DDBJ databases">
        <title>Draft Genome Sequences of Staphylococcus capitis Strain H36, S. capitis Strain H65, S. cohnii Strain H62, S. hominis Strain H69, Mycobacterium iranicum Strain H39, Plantibacter sp. Strain H53, Pseudomonas oryzihabitans Strain H72, and Microbacterium sp. Strain H83, isolated from residential settings.</title>
        <authorList>
            <person name="Lymperopoulou D."/>
            <person name="Adams R.I."/>
            <person name="Lindow S."/>
            <person name="Coil D.A."/>
            <person name="Jospin G."/>
            <person name="Eisen J.A."/>
        </authorList>
    </citation>
    <scope>NUCLEOTIDE SEQUENCE [LARGE SCALE GENOMIC DNA]</scope>
    <source>
        <strain evidence="5 6">H39</strain>
    </source>
</reference>
<dbReference type="SUPFAM" id="SSF53474">
    <property type="entry name" value="alpha/beta-Hydrolases"/>
    <property type="match status" value="1"/>
</dbReference>
<dbReference type="PANTHER" id="PTHR48081">
    <property type="entry name" value="AB HYDROLASE SUPERFAMILY PROTEIN C4A8.06C"/>
    <property type="match status" value="1"/>
</dbReference>
<dbReference type="RefSeq" id="WP_064283712.1">
    <property type="nucleotide sequence ID" value="NZ_LWCS01000043.1"/>
</dbReference>
<dbReference type="Pfam" id="PF07859">
    <property type="entry name" value="Abhydrolase_3"/>
    <property type="match status" value="1"/>
</dbReference>
<dbReference type="InterPro" id="IPR013094">
    <property type="entry name" value="AB_hydrolase_3"/>
</dbReference>
<dbReference type="STRING" id="912594.AWC12_06135"/>
<organism evidence="5 6">
    <name type="scientific">Mycolicibacterium iranicum</name>
    <name type="common">Mycobacterium iranicum</name>
    <dbReference type="NCBI Taxonomy" id="912594"/>
    <lineage>
        <taxon>Bacteria</taxon>
        <taxon>Bacillati</taxon>
        <taxon>Actinomycetota</taxon>
        <taxon>Actinomycetes</taxon>
        <taxon>Mycobacteriales</taxon>
        <taxon>Mycobacteriaceae</taxon>
        <taxon>Mycolicibacterium</taxon>
    </lineage>
</organism>
<feature type="domain" description="Alpha/beta hydrolase fold-3" evidence="4">
    <location>
        <begin position="117"/>
        <end position="315"/>
    </location>
</feature>
<dbReference type="EMBL" id="LWCS01000043">
    <property type="protein sequence ID" value="OAN34440.1"/>
    <property type="molecule type" value="Genomic_DNA"/>
</dbReference>
<dbReference type="Proteomes" id="UP000078396">
    <property type="component" value="Unassembled WGS sequence"/>
</dbReference>
<dbReference type="PANTHER" id="PTHR48081:SF30">
    <property type="entry name" value="ACETYL-HYDROLASE LIPR-RELATED"/>
    <property type="match status" value="1"/>
</dbReference>
<accession>A0A178LRF4</accession>
<comment type="similarity">
    <text evidence="1">Belongs to the 'GDXG' lipolytic enzyme family.</text>
</comment>
<dbReference type="AlphaFoldDB" id="A0A178LRF4"/>
<evidence type="ECO:0000313" key="6">
    <source>
        <dbReference type="Proteomes" id="UP000078396"/>
    </source>
</evidence>
<keyword evidence="2 5" id="KW-0378">Hydrolase</keyword>
<dbReference type="PROSITE" id="PS01174">
    <property type="entry name" value="LIPASE_GDXG_SER"/>
    <property type="match status" value="1"/>
</dbReference>
<name>A0A178LRF4_MYCIR</name>
<proteinExistence type="inferred from homology"/>
<evidence type="ECO:0000256" key="2">
    <source>
        <dbReference type="ARBA" id="ARBA00022801"/>
    </source>
</evidence>
<comment type="caution">
    <text evidence="5">The sequence shown here is derived from an EMBL/GenBank/DDBJ whole genome shotgun (WGS) entry which is preliminary data.</text>
</comment>
<sequence>MCCIHHVLNEETGRPTDEILPRGSFRSRSAAFVSSLTLRQISSALPPDQAWGLWASRQIVARIMDTFGPPLTGAKAVRVDTATPDRRRVVGEWVWGKDVARHGGAGVPHSGTARAIYFVHGSGYALCSPRTHRRLTAWLSQLTGLPVFSVDYRLAPRHRFPTAADDVRNGWDWLTRRCGIAPEQIVIAGDSAGGHLAVDLLLQPDVSHPAGLVLMSPLVDLTFGLARSRELERPDPAIRSRDAARLVELYCAGIESGHPRLRLDVAGGRPLPPTLVQAGGAEMLAADAIALARDLRQRGTRCELQIWPDQVHVFQALPRLTPEAGHAMRAIAAFIADALGDNSIEQVG</sequence>
<evidence type="ECO:0000313" key="5">
    <source>
        <dbReference type="EMBL" id="OAN34440.1"/>
    </source>
</evidence>
<feature type="active site" evidence="3">
    <location>
        <position position="191"/>
    </location>
</feature>
<dbReference type="OrthoDB" id="128186at2"/>
<dbReference type="InterPro" id="IPR029058">
    <property type="entry name" value="AB_hydrolase_fold"/>
</dbReference>
<evidence type="ECO:0000256" key="1">
    <source>
        <dbReference type="ARBA" id="ARBA00010515"/>
    </source>
</evidence>
<evidence type="ECO:0000259" key="4">
    <source>
        <dbReference type="Pfam" id="PF07859"/>
    </source>
</evidence>
<protein>
    <submittedName>
        <fullName evidence="5">Acetyl hydrolase</fullName>
    </submittedName>
</protein>
<evidence type="ECO:0000256" key="3">
    <source>
        <dbReference type="PROSITE-ProRule" id="PRU10038"/>
    </source>
</evidence>
<dbReference type="InterPro" id="IPR050300">
    <property type="entry name" value="GDXG_lipolytic_enzyme"/>
</dbReference>
<gene>
    <name evidence="5" type="ORF">A4X20_06970</name>
</gene>